<dbReference type="Proteomes" id="UP000515728">
    <property type="component" value="Chromosome"/>
</dbReference>
<evidence type="ECO:0000313" key="3">
    <source>
        <dbReference type="EMBL" id="QNG51691.1"/>
    </source>
</evidence>
<keyword evidence="3" id="KW-0378">Hydrolase</keyword>
<dbReference type="InterPro" id="IPR012296">
    <property type="entry name" value="Nuclease_put_TT1808"/>
</dbReference>
<dbReference type="SUPFAM" id="SSF52980">
    <property type="entry name" value="Restriction endonuclease-like"/>
    <property type="match status" value="1"/>
</dbReference>
<sequence>MLDQDGPWTEEAYLALPRDRRIELVDGSLLVAPTTDDRHAAAVAAVRAAVEKALPEGLEVTGPVALRLCPGRILVPDLVVAARSEDGSDVRDGSAALVVIDVVGSGNGVADRWFKPQLYAGSRIPYAVLVDHDEPFAVATMLIGGRFHEYAHAAAGETFVLEEPFRLELDLSGLAAPGGDRPAADDGVPEPAADGAGSDGAGPDDTGPDEGTDGDHLLRA</sequence>
<evidence type="ECO:0000313" key="4">
    <source>
        <dbReference type="Proteomes" id="UP000515728"/>
    </source>
</evidence>
<feature type="compositionally biased region" description="Low complexity" evidence="1">
    <location>
        <begin position="176"/>
        <end position="205"/>
    </location>
</feature>
<gene>
    <name evidence="3" type="ORF">H6H00_26890</name>
</gene>
<dbReference type="AlphaFoldDB" id="A0A7G7MFY0"/>
<dbReference type="GO" id="GO:0004519">
    <property type="term" value="F:endonuclease activity"/>
    <property type="evidence" value="ECO:0007669"/>
    <property type="project" value="UniProtKB-KW"/>
</dbReference>
<dbReference type="Gene3D" id="3.90.1570.10">
    <property type="entry name" value="tt1808, chain A"/>
    <property type="match status" value="1"/>
</dbReference>
<name>A0A7G7MFY0_9PSEU</name>
<reference evidence="3 4" key="1">
    <citation type="submission" date="2020-08" db="EMBL/GenBank/DDBJ databases">
        <authorList>
            <person name="Mo P."/>
        </authorList>
    </citation>
    <scope>NUCLEOTIDE SEQUENCE [LARGE SCALE GENOMIC DNA]</scope>
    <source>
        <strain evidence="3 4">CGMCC 4.1532</strain>
    </source>
</reference>
<feature type="domain" description="Putative restriction endonuclease" evidence="2">
    <location>
        <begin position="11"/>
        <end position="166"/>
    </location>
</feature>
<keyword evidence="3" id="KW-0255">Endonuclease</keyword>
<dbReference type="InterPro" id="IPR011335">
    <property type="entry name" value="Restrct_endonuc-II-like"/>
</dbReference>
<keyword evidence="3" id="KW-0540">Nuclease</keyword>
<accession>A0A7G7MFY0</accession>
<dbReference type="Pfam" id="PF05685">
    <property type="entry name" value="Uma2"/>
    <property type="match status" value="1"/>
</dbReference>
<organism evidence="3 4">
    <name type="scientific">Pseudonocardia petroleophila</name>
    <dbReference type="NCBI Taxonomy" id="37331"/>
    <lineage>
        <taxon>Bacteria</taxon>
        <taxon>Bacillati</taxon>
        <taxon>Actinomycetota</taxon>
        <taxon>Actinomycetes</taxon>
        <taxon>Pseudonocardiales</taxon>
        <taxon>Pseudonocardiaceae</taxon>
        <taxon>Pseudonocardia</taxon>
    </lineage>
</organism>
<dbReference type="KEGG" id="ppel:H6H00_26890"/>
<protein>
    <submittedName>
        <fullName evidence="3">Uma2 family endonuclease</fullName>
    </submittedName>
</protein>
<feature type="region of interest" description="Disordered" evidence="1">
    <location>
        <begin position="176"/>
        <end position="220"/>
    </location>
</feature>
<dbReference type="InterPro" id="IPR008538">
    <property type="entry name" value="Uma2"/>
</dbReference>
<dbReference type="EMBL" id="CP060131">
    <property type="protein sequence ID" value="QNG51691.1"/>
    <property type="molecule type" value="Genomic_DNA"/>
</dbReference>
<proteinExistence type="predicted"/>
<evidence type="ECO:0000256" key="1">
    <source>
        <dbReference type="SAM" id="MobiDB-lite"/>
    </source>
</evidence>
<evidence type="ECO:0000259" key="2">
    <source>
        <dbReference type="Pfam" id="PF05685"/>
    </source>
</evidence>
<dbReference type="RefSeq" id="WP_185718445.1">
    <property type="nucleotide sequence ID" value="NZ_BAAAWI010000001.1"/>
</dbReference>
<keyword evidence="4" id="KW-1185">Reference proteome</keyword>